<feature type="active site" description="Phosphoserine intermediate" evidence="9 11">
    <location>
        <position position="61"/>
    </location>
</feature>
<comment type="similarity">
    <text evidence="4 9">Belongs to the BPG-independent phosphoglycerate mutase family.</text>
</comment>
<dbReference type="Pfam" id="PF06415">
    <property type="entry name" value="iPGM_N"/>
    <property type="match status" value="1"/>
</dbReference>
<dbReference type="InterPro" id="IPR005995">
    <property type="entry name" value="Pgm_bpd_ind"/>
</dbReference>
<dbReference type="GO" id="GO:0004619">
    <property type="term" value="F:phosphoglycerate mutase activity"/>
    <property type="evidence" value="ECO:0007669"/>
    <property type="project" value="UniProtKB-UniRule"/>
</dbReference>
<comment type="catalytic activity">
    <reaction evidence="1 9">
        <text>(2R)-2-phosphoglycerate = (2R)-3-phosphoglycerate</text>
        <dbReference type="Rhea" id="RHEA:15901"/>
        <dbReference type="ChEBI" id="CHEBI:58272"/>
        <dbReference type="ChEBI" id="CHEBI:58289"/>
        <dbReference type="EC" id="5.4.2.12"/>
    </reaction>
</comment>
<feature type="binding site" evidence="9 12">
    <location>
        <position position="190"/>
    </location>
    <ligand>
        <name>substrate</name>
    </ligand>
</feature>
<dbReference type="PANTHER" id="PTHR31637:SF0">
    <property type="entry name" value="2,3-BISPHOSPHOGLYCERATE-INDEPENDENT PHOSPHOGLYCERATE MUTASE"/>
    <property type="match status" value="1"/>
</dbReference>
<proteinExistence type="inferred from homology"/>
<dbReference type="AlphaFoldDB" id="A0A2H0W6F3"/>
<feature type="binding site" evidence="9 12">
    <location>
        <position position="184"/>
    </location>
    <ligand>
        <name>substrate</name>
    </ligand>
</feature>
<dbReference type="PIRSF" id="PIRSF001492">
    <property type="entry name" value="IPGAM"/>
    <property type="match status" value="1"/>
</dbReference>
<feature type="binding site" evidence="9 13">
    <location>
        <position position="394"/>
    </location>
    <ligand>
        <name>Mn(2+)</name>
        <dbReference type="ChEBI" id="CHEBI:29035"/>
        <label>1</label>
    </ligand>
</feature>
<evidence type="ECO:0000256" key="5">
    <source>
        <dbReference type="ARBA" id="ARBA00022723"/>
    </source>
</evidence>
<sequence>MANKVMLVIMDGWGLTSSEEGNSPLLAKTPTVDYLYANYPKTSLTASGLEVGLSPGEPGNSEVGHMNLGSGRVAWENLPRIDLAIESGEFGKNEALLGAIENAKKNNSTLHLIGLVSDGGVHSHIRHLFAILEAAGKAKLSKVLVHFITDGRDTAPQVAKSFVDQLEQAFKKYGCGQIATMIGRYFAMDRDKNWDRQKRAFDLITKNVGDKYETAAAALDANYKKNLNDEIVEPAVIGTGGVVGENDSIILFNHRSDRTRQMLSLFSGEEGAQVPAGLTLVSMTQYQKDQKATPIFPPENLENTLAEILSGQELRQFHTAETEKYAHVTYFFKCGIEPALKNETDVVVPSKKSPTYDKIPEMSAPEVTEKLLGAINEGHDFIVVNYANGDMVGHTGVAESAIKACEAVDSCLAQVLPAASQQGYKVLVTADHGNCEMMIDPETKQPHKEHTTNPVPLMYLDFVKKPYSFVQTEFSKDDYFQFSSGTPIGVLADIAPSILANFGLEKGAEMDGMDLTVAMI</sequence>
<organism evidence="16 17">
    <name type="scientific">Candidatus Berkelbacteria bacterium CG10_big_fil_rev_8_21_14_0_10_43_13</name>
    <dbReference type="NCBI Taxonomy" id="1974514"/>
    <lineage>
        <taxon>Bacteria</taxon>
        <taxon>Candidatus Berkelbacteria</taxon>
    </lineage>
</organism>
<feature type="binding site" evidence="9 13">
    <location>
        <position position="432"/>
    </location>
    <ligand>
        <name>Mn(2+)</name>
        <dbReference type="ChEBI" id="CHEBI:29035"/>
        <label>2</label>
    </ligand>
</feature>
<evidence type="ECO:0000256" key="11">
    <source>
        <dbReference type="PIRSR" id="PIRSR001492-1"/>
    </source>
</evidence>
<dbReference type="InterPro" id="IPR006124">
    <property type="entry name" value="Metalloenzyme"/>
</dbReference>
<dbReference type="GO" id="GO:0006007">
    <property type="term" value="P:glucose catabolic process"/>
    <property type="evidence" value="ECO:0007669"/>
    <property type="project" value="InterPro"/>
</dbReference>
<reference evidence="17" key="1">
    <citation type="submission" date="2017-09" db="EMBL/GenBank/DDBJ databases">
        <title>Depth-based differentiation of microbial function through sediment-hosted aquifers and enrichment of novel symbionts in the deep terrestrial subsurface.</title>
        <authorList>
            <person name="Probst A.J."/>
            <person name="Ladd B."/>
            <person name="Jarett J.K."/>
            <person name="Geller-Mcgrath D.E."/>
            <person name="Sieber C.M.K."/>
            <person name="Emerson J.B."/>
            <person name="Anantharaman K."/>
            <person name="Thomas B.C."/>
            <person name="Malmstrom R."/>
            <person name="Stieglmeier M."/>
            <person name="Klingl A."/>
            <person name="Woyke T."/>
            <person name="Ryan C.M."/>
            <person name="Banfield J.F."/>
        </authorList>
    </citation>
    <scope>NUCLEOTIDE SEQUENCE [LARGE SCALE GENOMIC DNA]</scope>
</reference>
<protein>
    <recommendedName>
        <fullName evidence="9 10">2,3-bisphosphoglycerate-independent phosphoglycerate mutase</fullName>
        <shortName evidence="9">BPG-independent PGAM</shortName>
        <shortName evidence="9">Phosphoglyceromutase</shortName>
        <shortName evidence="9">iPGM</shortName>
        <ecNumber evidence="9 10">5.4.2.12</ecNumber>
    </recommendedName>
</protein>
<evidence type="ECO:0000256" key="9">
    <source>
        <dbReference type="HAMAP-Rule" id="MF_01038"/>
    </source>
</evidence>
<dbReference type="PANTHER" id="PTHR31637">
    <property type="entry name" value="2,3-BISPHOSPHOGLYCERATE-INDEPENDENT PHOSPHOGLYCERATE MUTASE"/>
    <property type="match status" value="1"/>
</dbReference>
<evidence type="ECO:0000259" key="15">
    <source>
        <dbReference type="Pfam" id="PF06415"/>
    </source>
</evidence>
<accession>A0A2H0W6F3</accession>
<gene>
    <name evidence="9" type="primary">gpmI</name>
    <name evidence="16" type="ORF">COT78_02345</name>
</gene>
<comment type="pathway">
    <text evidence="3 9">Carbohydrate degradation; glycolysis; pyruvate from D-glyceraldehyde 3-phosphate: step 3/5.</text>
</comment>
<evidence type="ECO:0000256" key="8">
    <source>
        <dbReference type="ARBA" id="ARBA00023235"/>
    </source>
</evidence>
<feature type="binding site" evidence="9 12">
    <location>
        <position position="324"/>
    </location>
    <ligand>
        <name>substrate</name>
    </ligand>
</feature>
<feature type="domain" description="Metalloenzyme" evidence="14">
    <location>
        <begin position="4"/>
        <end position="506"/>
    </location>
</feature>
<dbReference type="Gene3D" id="3.40.1450.10">
    <property type="entry name" value="BPG-independent phosphoglycerate mutase, domain B"/>
    <property type="match status" value="1"/>
</dbReference>
<comment type="subunit">
    <text evidence="9">Monomer.</text>
</comment>
<dbReference type="NCBIfam" id="TIGR01307">
    <property type="entry name" value="pgm_bpd_ind"/>
    <property type="match status" value="1"/>
</dbReference>
<keyword evidence="6 9" id="KW-0324">Glycolysis</keyword>
<feature type="binding site" evidence="9 13">
    <location>
        <position position="431"/>
    </location>
    <ligand>
        <name>Mn(2+)</name>
        <dbReference type="ChEBI" id="CHEBI:29035"/>
        <label>2</label>
    </ligand>
</feature>
<dbReference type="HAMAP" id="MF_01038">
    <property type="entry name" value="GpmI"/>
    <property type="match status" value="1"/>
</dbReference>
<dbReference type="CDD" id="cd16010">
    <property type="entry name" value="iPGM"/>
    <property type="match status" value="1"/>
</dbReference>
<evidence type="ECO:0000256" key="12">
    <source>
        <dbReference type="PIRSR" id="PIRSR001492-2"/>
    </source>
</evidence>
<comment type="function">
    <text evidence="2 9">Catalyzes the interconversion of 2-phosphoglycerate and 3-phosphoglycerate.</text>
</comment>
<keyword evidence="8 9" id="KW-0413">Isomerase</keyword>
<evidence type="ECO:0000259" key="14">
    <source>
        <dbReference type="Pfam" id="PF01676"/>
    </source>
</evidence>
<evidence type="ECO:0000313" key="16">
    <source>
        <dbReference type="EMBL" id="PIS07659.1"/>
    </source>
</evidence>
<dbReference type="Pfam" id="PF01676">
    <property type="entry name" value="Metalloenzyme"/>
    <property type="match status" value="1"/>
</dbReference>
<dbReference type="GO" id="GO:0005829">
    <property type="term" value="C:cytosol"/>
    <property type="evidence" value="ECO:0007669"/>
    <property type="project" value="TreeGrafter"/>
</dbReference>
<keyword evidence="7 9" id="KW-0464">Manganese</keyword>
<evidence type="ECO:0000256" key="6">
    <source>
        <dbReference type="ARBA" id="ARBA00023152"/>
    </source>
</evidence>
<evidence type="ECO:0000256" key="13">
    <source>
        <dbReference type="PIRSR" id="PIRSR001492-3"/>
    </source>
</evidence>
<dbReference type="EC" id="5.4.2.12" evidence="9 10"/>
<feature type="binding site" evidence="9 13">
    <location>
        <position position="11"/>
    </location>
    <ligand>
        <name>Mn(2+)</name>
        <dbReference type="ChEBI" id="CHEBI:29035"/>
        <label>2</label>
    </ligand>
</feature>
<feature type="binding site" evidence="9 13">
    <location>
        <position position="390"/>
    </location>
    <ligand>
        <name>Mn(2+)</name>
        <dbReference type="ChEBI" id="CHEBI:29035"/>
        <label>1</label>
    </ligand>
</feature>
<evidence type="ECO:0000256" key="3">
    <source>
        <dbReference type="ARBA" id="ARBA00004798"/>
    </source>
</evidence>
<dbReference type="SUPFAM" id="SSF53649">
    <property type="entry name" value="Alkaline phosphatase-like"/>
    <property type="match status" value="1"/>
</dbReference>
<dbReference type="Gene3D" id="3.40.720.10">
    <property type="entry name" value="Alkaline Phosphatase, subunit A"/>
    <property type="match status" value="1"/>
</dbReference>
<dbReference type="EMBL" id="PEZW01000017">
    <property type="protein sequence ID" value="PIS07659.1"/>
    <property type="molecule type" value="Genomic_DNA"/>
</dbReference>
<feature type="binding site" evidence="9 12">
    <location>
        <position position="122"/>
    </location>
    <ligand>
        <name>substrate</name>
    </ligand>
</feature>
<keyword evidence="5 9" id="KW-0479">Metal-binding</keyword>
<dbReference type="Proteomes" id="UP000231382">
    <property type="component" value="Unassembled WGS sequence"/>
</dbReference>
<feature type="binding site" evidence="9 12">
    <location>
        <begin position="255"/>
        <end position="258"/>
    </location>
    <ligand>
        <name>substrate</name>
    </ligand>
</feature>
<evidence type="ECO:0000256" key="2">
    <source>
        <dbReference type="ARBA" id="ARBA00002315"/>
    </source>
</evidence>
<evidence type="ECO:0000256" key="7">
    <source>
        <dbReference type="ARBA" id="ARBA00023211"/>
    </source>
</evidence>
<dbReference type="GO" id="GO:0006096">
    <property type="term" value="P:glycolytic process"/>
    <property type="evidence" value="ECO:0007669"/>
    <property type="project" value="UniProtKB-UniRule"/>
</dbReference>
<evidence type="ECO:0000313" key="17">
    <source>
        <dbReference type="Proteomes" id="UP000231382"/>
    </source>
</evidence>
<feature type="binding site" evidence="9 13">
    <location>
        <position position="61"/>
    </location>
    <ligand>
        <name>Mn(2+)</name>
        <dbReference type="ChEBI" id="CHEBI:29035"/>
        <label>2</label>
    </ligand>
</feature>
<dbReference type="UniPathway" id="UPA00109">
    <property type="reaction ID" value="UER00186"/>
</dbReference>
<name>A0A2H0W6F3_9BACT</name>
<dbReference type="GO" id="GO:0030145">
    <property type="term" value="F:manganese ion binding"/>
    <property type="evidence" value="ECO:0007669"/>
    <property type="project" value="UniProtKB-UniRule"/>
</dbReference>
<dbReference type="SUPFAM" id="SSF64158">
    <property type="entry name" value="2,3-Bisphosphoglycerate-independent phosphoglycerate mutase, substrate-binding domain"/>
    <property type="match status" value="1"/>
</dbReference>
<evidence type="ECO:0000256" key="10">
    <source>
        <dbReference type="NCBIfam" id="TIGR01307"/>
    </source>
</evidence>
<dbReference type="InterPro" id="IPR011258">
    <property type="entry name" value="BPG-indep_PGM_N"/>
</dbReference>
<feature type="binding site" evidence="9 12">
    <location>
        <begin position="152"/>
        <end position="153"/>
    </location>
    <ligand>
        <name>substrate</name>
    </ligand>
</feature>
<dbReference type="InterPro" id="IPR036646">
    <property type="entry name" value="PGAM_B_sf"/>
</dbReference>
<dbReference type="FunFam" id="3.40.1450.10:FF:000002">
    <property type="entry name" value="2,3-bisphosphoglycerate-independent phosphoglycerate mutase"/>
    <property type="match status" value="1"/>
</dbReference>
<comment type="cofactor">
    <cofactor evidence="9">
        <name>Mn(2+)</name>
        <dbReference type="ChEBI" id="CHEBI:29035"/>
    </cofactor>
    <text evidence="9">Binds 2 manganese ions per subunit.</text>
</comment>
<feature type="binding site" evidence="9 13">
    <location>
        <position position="450"/>
    </location>
    <ligand>
        <name>Mn(2+)</name>
        <dbReference type="ChEBI" id="CHEBI:29035"/>
        <label>1</label>
    </ligand>
</feature>
<comment type="caution">
    <text evidence="16">The sequence shown here is derived from an EMBL/GenBank/DDBJ whole genome shotgun (WGS) entry which is preliminary data.</text>
</comment>
<feature type="domain" description="BPG-independent PGAM N-terminal" evidence="15">
    <location>
        <begin position="81"/>
        <end position="288"/>
    </location>
</feature>
<evidence type="ECO:0000256" key="4">
    <source>
        <dbReference type="ARBA" id="ARBA00008819"/>
    </source>
</evidence>
<evidence type="ECO:0000256" key="1">
    <source>
        <dbReference type="ARBA" id="ARBA00000370"/>
    </source>
</evidence>
<dbReference type="InterPro" id="IPR017850">
    <property type="entry name" value="Alkaline_phosphatase_core_sf"/>
</dbReference>